<dbReference type="GO" id="GO:0006629">
    <property type="term" value="P:lipid metabolic process"/>
    <property type="evidence" value="ECO:0007669"/>
    <property type="project" value="TreeGrafter"/>
</dbReference>
<evidence type="ECO:0000256" key="1">
    <source>
        <dbReference type="SAM" id="MobiDB-lite"/>
    </source>
</evidence>
<protein>
    <recommendedName>
        <fullName evidence="3">SGNH hydrolase-type esterase domain-containing protein</fullName>
    </recommendedName>
</protein>
<dbReference type="Pfam" id="PF13472">
    <property type="entry name" value="Lipase_GDSL_2"/>
    <property type="match status" value="1"/>
</dbReference>
<evidence type="ECO:0000313" key="5">
    <source>
        <dbReference type="Proteomes" id="UP000578531"/>
    </source>
</evidence>
<proteinExistence type="predicted"/>
<dbReference type="SUPFAM" id="SSF52266">
    <property type="entry name" value="SGNH hydrolase"/>
    <property type="match status" value="1"/>
</dbReference>
<keyword evidence="2" id="KW-0732">Signal</keyword>
<evidence type="ECO:0000259" key="3">
    <source>
        <dbReference type="Pfam" id="PF13472"/>
    </source>
</evidence>
<feature type="compositionally biased region" description="Basic and acidic residues" evidence="1">
    <location>
        <begin position="188"/>
        <end position="197"/>
    </location>
</feature>
<feature type="compositionally biased region" description="Polar residues" evidence="1">
    <location>
        <begin position="599"/>
        <end position="636"/>
    </location>
</feature>
<dbReference type="InterPro" id="IPR013830">
    <property type="entry name" value="SGNH_hydro"/>
</dbReference>
<accession>A0A8H6CJR8</accession>
<feature type="signal peptide" evidence="2">
    <location>
        <begin position="1"/>
        <end position="19"/>
    </location>
</feature>
<evidence type="ECO:0000256" key="2">
    <source>
        <dbReference type="SAM" id="SignalP"/>
    </source>
</evidence>
<dbReference type="OrthoDB" id="2119228at2759"/>
<sequence length="1337" mass="140776">MSKTPIILRLLCLLDITLGLSTEPSLATRLNQSVVASPNPARYISQPYPSPTEVKNQSYGQVPGVYVPLPTQERGACSITDEYCSYNGTDRNPDGLSDQCILWDNTCSGNQTLAIDQFFSQTQELLYENVCFTSDGDDSVESNCTQHNTPARYSEFARIKSWMRSPQCISSQGVYQKAHPAPDTEGMQGEKRADNKRGNSTQGRVHGGGTCCGTCNIEAGNVDVYYWPASNANISCLSIIGNSVNPPDYRATTDSLGLKYWGCTKPLTGIIDESVQTITTASVMFTGSMSWKAYLENPWDSPLCPTTSAASPGSNSSVNARALDGQIYARGHSLVTPASVTGKDDLHITTVVSGSFTFTSPSVYAAFSNISAYDSCGTEVISTTMLSFAPGELSTVVGPRYFGNIAATTLPFNFADLPCPPYSVASENYYKPEPGEPYRPLIAIPSQVRDMVPWFQYCTDLWFTGFDPPRSLIPAAAIAPPVTTSDPAAPTIAPQPSATQVPGARQTAAVWNPIPLPSPLQHVPLPKETNTAPVLKPQVSKETNPVPIINPQASQPQPADGDLGSEHQDPSQKGSGSTEPSGQSSIQNDSSGDPKFAGDSNQDASKDPSSPAQNQEVNTSQVATNAAAQHSSQNESPDPGDSTPAEAATRAETTISLAGHAVVVGPSGVHVDGVKVNPNQAPTDISGMAAMNQGNSIVVASQIFHLAASTEQVATIIAGQTVIPIANGVSIHGTSITGTNTAIISGTAVSVHDSHLYFGSKSYPLPTANPASATTLANGVVALPISNAVSIYGTTLTAGAPAATFSGTAVFLDVSNNLVFDGTGQALPHFPQTESQSGQVTTIDSVTLELLSSGISVAGTTLTPGAPAITASGTATLSPGVSGTTVGGTLVSLGSGGNLVIGSKTVVLGVPSGSLGGIIMGGFGSGGPLANSSSPPGSLPSVLSNTSGFAWRPNPIKRGYIAFGDSYAAGIGTGNTSTWGCRQGQFAYPDLIASTVQDIDFQNLACSGATVQNLLGGGAYSQVDAWTNPTIADIATVSIGGNDIGFYNILTACVLWVGGNWAGDCDTEVARANEILASPDLSTNITSLLKEIIDKNGNDAFKVYMTGYVTFFNEATPLCESSSFRIWNPHYDNTHKEKGQPWLTTALRAQLNGVVVALNTILSHITSSVNAYYGKPQRIVFVDPNSAYAGHRWCEDGVYEPDNGRLNTWLFLSSTPDNSLPDDPLGALESYQQEQSELVAGPDFPLPDPTTCRETLTQFNSLVGSDWYENMLCDISIATSSASSFEYQVIQKEAMQIQQGNLTELRIPWYVPTRLAKTFHPKTLGQLAFANEIMAVW</sequence>
<feature type="domain" description="SGNH hydrolase-type esterase" evidence="3">
    <location>
        <begin position="962"/>
        <end position="1110"/>
    </location>
</feature>
<reference evidence="4 5" key="1">
    <citation type="journal article" date="2020" name="Genomics">
        <title>Complete, high-quality genomes from long-read metagenomic sequencing of two wolf lichen thalli reveals enigmatic genome architecture.</title>
        <authorList>
            <person name="McKenzie S.K."/>
            <person name="Walston R.F."/>
            <person name="Allen J.L."/>
        </authorList>
    </citation>
    <scope>NUCLEOTIDE SEQUENCE [LARGE SCALE GENOMIC DNA]</scope>
    <source>
        <strain evidence="4">WasteWater2</strain>
    </source>
</reference>
<comment type="caution">
    <text evidence="4">The sequence shown here is derived from an EMBL/GenBank/DDBJ whole genome shotgun (WGS) entry which is preliminary data.</text>
</comment>
<dbReference type="Gene3D" id="3.40.50.1110">
    <property type="entry name" value="SGNH hydrolase"/>
    <property type="match status" value="1"/>
</dbReference>
<feature type="compositionally biased region" description="Polar residues" evidence="1">
    <location>
        <begin position="571"/>
        <end position="591"/>
    </location>
</feature>
<organism evidence="4 5">
    <name type="scientific">Letharia columbiana</name>
    <dbReference type="NCBI Taxonomy" id="112416"/>
    <lineage>
        <taxon>Eukaryota</taxon>
        <taxon>Fungi</taxon>
        <taxon>Dikarya</taxon>
        <taxon>Ascomycota</taxon>
        <taxon>Pezizomycotina</taxon>
        <taxon>Lecanoromycetes</taxon>
        <taxon>OSLEUM clade</taxon>
        <taxon>Lecanoromycetidae</taxon>
        <taxon>Lecanorales</taxon>
        <taxon>Lecanorineae</taxon>
        <taxon>Parmeliaceae</taxon>
        <taxon>Letharia</taxon>
    </lineage>
</organism>
<name>A0A8H6CJR8_9LECA</name>
<dbReference type="RefSeq" id="XP_037158348.1">
    <property type="nucleotide sequence ID" value="XM_037314822.1"/>
</dbReference>
<dbReference type="CDD" id="cd01823">
    <property type="entry name" value="SEST_like"/>
    <property type="match status" value="1"/>
</dbReference>
<dbReference type="EMBL" id="JACCJC010000115">
    <property type="protein sequence ID" value="KAF6224650.1"/>
    <property type="molecule type" value="Genomic_DNA"/>
</dbReference>
<dbReference type="PANTHER" id="PTHR37981">
    <property type="entry name" value="LIPASE 2"/>
    <property type="match status" value="1"/>
</dbReference>
<feature type="region of interest" description="Disordered" evidence="1">
    <location>
        <begin position="521"/>
        <end position="648"/>
    </location>
</feature>
<dbReference type="InterPro" id="IPR037460">
    <property type="entry name" value="SEST-like"/>
</dbReference>
<feature type="chain" id="PRO_5034998136" description="SGNH hydrolase-type esterase domain-containing protein" evidence="2">
    <location>
        <begin position="20"/>
        <end position="1337"/>
    </location>
</feature>
<dbReference type="GeneID" id="59294625"/>
<feature type="region of interest" description="Disordered" evidence="1">
    <location>
        <begin position="483"/>
        <end position="504"/>
    </location>
</feature>
<gene>
    <name evidence="4" type="ORF">HO173_012993</name>
</gene>
<dbReference type="Proteomes" id="UP000578531">
    <property type="component" value="Unassembled WGS sequence"/>
</dbReference>
<dbReference type="PANTHER" id="PTHR37981:SF1">
    <property type="entry name" value="SGNH HYDROLASE-TYPE ESTERASE DOMAIN-CONTAINING PROTEIN"/>
    <property type="match status" value="1"/>
</dbReference>
<dbReference type="InterPro" id="IPR036514">
    <property type="entry name" value="SGNH_hydro_sf"/>
</dbReference>
<keyword evidence="5" id="KW-1185">Reference proteome</keyword>
<evidence type="ECO:0000313" key="4">
    <source>
        <dbReference type="EMBL" id="KAF6224650.1"/>
    </source>
</evidence>
<feature type="region of interest" description="Disordered" evidence="1">
    <location>
        <begin position="173"/>
        <end position="205"/>
    </location>
</feature>
<dbReference type="GO" id="GO:0016788">
    <property type="term" value="F:hydrolase activity, acting on ester bonds"/>
    <property type="evidence" value="ECO:0007669"/>
    <property type="project" value="InterPro"/>
</dbReference>